<name>A0ABD3QCN6_9STRA</name>
<evidence type="ECO:0000313" key="3">
    <source>
        <dbReference type="Proteomes" id="UP001530400"/>
    </source>
</evidence>
<accession>A0ABD3QCN6</accession>
<dbReference type="AlphaFoldDB" id="A0ABD3QCN6"/>
<feature type="chain" id="PRO_5044862262" evidence="1">
    <location>
        <begin position="20"/>
        <end position="403"/>
    </location>
</feature>
<gene>
    <name evidence="2" type="ORF">ACHAWO_010861</name>
</gene>
<organism evidence="2 3">
    <name type="scientific">Cyclotella atomus</name>
    <dbReference type="NCBI Taxonomy" id="382360"/>
    <lineage>
        <taxon>Eukaryota</taxon>
        <taxon>Sar</taxon>
        <taxon>Stramenopiles</taxon>
        <taxon>Ochrophyta</taxon>
        <taxon>Bacillariophyta</taxon>
        <taxon>Coscinodiscophyceae</taxon>
        <taxon>Thalassiosirophycidae</taxon>
        <taxon>Stephanodiscales</taxon>
        <taxon>Stephanodiscaceae</taxon>
        <taxon>Cyclotella</taxon>
    </lineage>
</organism>
<keyword evidence="3" id="KW-1185">Reference proteome</keyword>
<comment type="caution">
    <text evidence="2">The sequence shown here is derived from an EMBL/GenBank/DDBJ whole genome shotgun (WGS) entry which is preliminary data.</text>
</comment>
<proteinExistence type="predicted"/>
<feature type="signal peptide" evidence="1">
    <location>
        <begin position="1"/>
        <end position="19"/>
    </location>
</feature>
<dbReference type="EMBL" id="JALLPJ020000230">
    <property type="protein sequence ID" value="KAL3798117.1"/>
    <property type="molecule type" value="Genomic_DNA"/>
</dbReference>
<protein>
    <submittedName>
        <fullName evidence="2">Uncharacterized protein</fullName>
    </submittedName>
</protein>
<dbReference type="Proteomes" id="UP001530400">
    <property type="component" value="Unassembled WGS sequence"/>
</dbReference>
<evidence type="ECO:0000256" key="1">
    <source>
        <dbReference type="SAM" id="SignalP"/>
    </source>
</evidence>
<reference evidence="2 3" key="1">
    <citation type="submission" date="2024-10" db="EMBL/GenBank/DDBJ databases">
        <title>Updated reference genomes for cyclostephanoid diatoms.</title>
        <authorList>
            <person name="Roberts W.R."/>
            <person name="Alverson A.J."/>
        </authorList>
    </citation>
    <scope>NUCLEOTIDE SEQUENCE [LARGE SCALE GENOMIC DNA]</scope>
    <source>
        <strain evidence="2 3">AJA010-31</strain>
    </source>
</reference>
<evidence type="ECO:0000313" key="2">
    <source>
        <dbReference type="EMBL" id="KAL3798117.1"/>
    </source>
</evidence>
<sequence>MHLRSVLFLLSYSRLSVSSGSVDDGTNYLRKLKKDKAWKDDQGLISTEVLKTFDMSENRLGFSDWMGFVNTTTEYESNEFETSDEEYEESIDLDIELAATVVEISDSEENDDLIDDTVQPSPAPDESVEFGLDGIVPDSSTSGVILRSPAPVSSPNEGNFDSAQEEEAWHHGATAVSARKSGTITFKIPDTTHVGDTLFLFLSRTDGVLPINLPNWTRGAECFKTFNRQKSCMRAVHCIERDGPYCRSFERDGQIGNGKDLATVVFYRHVEEEDPCEWTLNLAGGTTTWAIVVSVPNVNREQPIQRVAGTSCDRKKESIFPSVYAEQGNVVLLSQSFDDTAMLGQFQPPQGTQLMGWTNELDEAGFVYGKKLDKSGLTGPMQTQGIGGPLCKDALLSVIVNID</sequence>
<keyword evidence="1" id="KW-0732">Signal</keyword>